<dbReference type="AlphaFoldDB" id="A0A2P2QBJ7"/>
<reference evidence="1" key="1">
    <citation type="submission" date="2018-02" db="EMBL/GenBank/DDBJ databases">
        <title>Rhizophora mucronata_Transcriptome.</title>
        <authorList>
            <person name="Meera S.P."/>
            <person name="Sreeshan A."/>
            <person name="Augustine A."/>
        </authorList>
    </citation>
    <scope>NUCLEOTIDE SEQUENCE</scope>
    <source>
        <tissue evidence="1">Leaf</tissue>
    </source>
</reference>
<organism evidence="1">
    <name type="scientific">Rhizophora mucronata</name>
    <name type="common">Asiatic mangrove</name>
    <dbReference type="NCBI Taxonomy" id="61149"/>
    <lineage>
        <taxon>Eukaryota</taxon>
        <taxon>Viridiplantae</taxon>
        <taxon>Streptophyta</taxon>
        <taxon>Embryophyta</taxon>
        <taxon>Tracheophyta</taxon>
        <taxon>Spermatophyta</taxon>
        <taxon>Magnoliopsida</taxon>
        <taxon>eudicotyledons</taxon>
        <taxon>Gunneridae</taxon>
        <taxon>Pentapetalae</taxon>
        <taxon>rosids</taxon>
        <taxon>fabids</taxon>
        <taxon>Malpighiales</taxon>
        <taxon>Rhizophoraceae</taxon>
        <taxon>Rhizophora</taxon>
    </lineage>
</organism>
<name>A0A2P2QBJ7_RHIMU</name>
<accession>A0A2P2QBJ7</accession>
<evidence type="ECO:0000313" key="1">
    <source>
        <dbReference type="EMBL" id="MBX64370.1"/>
    </source>
</evidence>
<protein>
    <submittedName>
        <fullName evidence="1">Uncharacterized protein</fullName>
    </submittedName>
</protein>
<proteinExistence type="predicted"/>
<dbReference type="EMBL" id="GGEC01083886">
    <property type="protein sequence ID" value="MBX64370.1"/>
    <property type="molecule type" value="Transcribed_RNA"/>
</dbReference>
<sequence length="34" mass="4046">MLYSGIYLTIPLLSHFEVFIFNWVLNCSYFSLVD</sequence>